<dbReference type="KEGG" id="nve:5505006"/>
<dbReference type="SUPFAM" id="SSF51197">
    <property type="entry name" value="Clavaminate synthase-like"/>
    <property type="match status" value="1"/>
</dbReference>
<feature type="repeat" description="TPR" evidence="2">
    <location>
        <begin position="24"/>
        <end position="57"/>
    </location>
</feature>
<evidence type="ECO:0000313" key="4">
    <source>
        <dbReference type="EMBL" id="EDO33772.1"/>
    </source>
</evidence>
<evidence type="ECO:0000313" key="5">
    <source>
        <dbReference type="Proteomes" id="UP000001593"/>
    </source>
</evidence>
<dbReference type="Pfam" id="PF13432">
    <property type="entry name" value="TPR_16"/>
    <property type="match status" value="2"/>
</dbReference>
<dbReference type="InterPro" id="IPR039038">
    <property type="entry name" value="ASPH"/>
</dbReference>
<dbReference type="InterPro" id="IPR007803">
    <property type="entry name" value="Asp/Arg/Pro-Hydrxlase"/>
</dbReference>
<dbReference type="InterPro" id="IPR019734">
    <property type="entry name" value="TPR_rpt"/>
</dbReference>
<dbReference type="PhylomeDB" id="A7SR93"/>
<evidence type="ECO:0000256" key="1">
    <source>
        <dbReference type="ARBA" id="ARBA00007730"/>
    </source>
</evidence>
<dbReference type="Gene3D" id="1.25.40.10">
    <property type="entry name" value="Tetratricopeptide repeat domain"/>
    <property type="match status" value="2"/>
</dbReference>
<dbReference type="GO" id="GO:0051480">
    <property type="term" value="P:regulation of cytosolic calcium ion concentration"/>
    <property type="evidence" value="ECO:0000318"/>
    <property type="project" value="GO_Central"/>
</dbReference>
<dbReference type="STRING" id="45351.A7SR93"/>
<feature type="domain" description="Aspartyl/asparaginy/proline hydroxylase" evidence="3">
    <location>
        <begin position="276"/>
        <end position="429"/>
    </location>
</feature>
<evidence type="ECO:0000256" key="2">
    <source>
        <dbReference type="PROSITE-ProRule" id="PRU00339"/>
    </source>
</evidence>
<dbReference type="OrthoDB" id="438431at2759"/>
<dbReference type="SMART" id="SM00028">
    <property type="entry name" value="TPR"/>
    <property type="match status" value="2"/>
</dbReference>
<dbReference type="EMBL" id="DS469758">
    <property type="protein sequence ID" value="EDO33772.1"/>
    <property type="molecule type" value="Genomic_DNA"/>
</dbReference>
<dbReference type="PANTHER" id="PTHR12366:SF29">
    <property type="entry name" value="ASPARTYL BETA-HYDROXYLASE, ISOFORM L"/>
    <property type="match status" value="1"/>
</dbReference>
<dbReference type="GO" id="GO:0062101">
    <property type="term" value="F:peptidyl-aspartic acid 3-dioxygenase activity"/>
    <property type="evidence" value="ECO:0000318"/>
    <property type="project" value="GO_Central"/>
</dbReference>
<dbReference type="SUPFAM" id="SSF48452">
    <property type="entry name" value="TPR-like"/>
    <property type="match status" value="1"/>
</dbReference>
<reference evidence="4 5" key="1">
    <citation type="journal article" date="2007" name="Science">
        <title>Sea anemone genome reveals ancestral eumetazoan gene repertoire and genomic organization.</title>
        <authorList>
            <person name="Putnam N.H."/>
            <person name="Srivastava M."/>
            <person name="Hellsten U."/>
            <person name="Dirks B."/>
            <person name="Chapman J."/>
            <person name="Salamov A."/>
            <person name="Terry A."/>
            <person name="Shapiro H."/>
            <person name="Lindquist E."/>
            <person name="Kapitonov V.V."/>
            <person name="Jurka J."/>
            <person name="Genikhovich G."/>
            <person name="Grigoriev I.V."/>
            <person name="Lucas S.M."/>
            <person name="Steele R.E."/>
            <person name="Finnerty J.R."/>
            <person name="Technau U."/>
            <person name="Martindale M.Q."/>
            <person name="Rokhsar D.S."/>
        </authorList>
    </citation>
    <scope>NUCLEOTIDE SEQUENCE [LARGE SCALE GENOMIC DNA]</scope>
    <source>
        <strain evidence="5">CH2 X CH6</strain>
    </source>
</reference>
<dbReference type="PANTHER" id="PTHR12366">
    <property type="entry name" value="ASPARTYL/ASPARAGINYL BETA-HYDROXYLASE"/>
    <property type="match status" value="1"/>
</dbReference>
<dbReference type="Gene3D" id="2.60.120.330">
    <property type="entry name" value="B-lactam Antibiotic, Isopenicillin N Synthase, Chain"/>
    <property type="match status" value="1"/>
</dbReference>
<dbReference type="Proteomes" id="UP000001593">
    <property type="component" value="Unassembled WGS sequence"/>
</dbReference>
<dbReference type="Pfam" id="PF05118">
    <property type="entry name" value="Asp_Arg_Hydrox"/>
    <property type="match status" value="1"/>
</dbReference>
<dbReference type="GO" id="GO:0005783">
    <property type="term" value="C:endoplasmic reticulum"/>
    <property type="evidence" value="ECO:0000318"/>
    <property type="project" value="GO_Central"/>
</dbReference>
<keyword evidence="2" id="KW-0802">TPR repeat</keyword>
<comment type="similarity">
    <text evidence="1">Belongs to the aspartyl/asparaginyl beta-hydroxylase family.</text>
</comment>
<dbReference type="eggNOG" id="KOG3696">
    <property type="taxonomic scope" value="Eukaryota"/>
</dbReference>
<dbReference type="OMA" id="YELGHKK"/>
<gene>
    <name evidence="4" type="ORF">NEMVEDRAFT_v1g173452</name>
</gene>
<organism evidence="4 5">
    <name type="scientific">Nematostella vectensis</name>
    <name type="common">Starlet sea anemone</name>
    <dbReference type="NCBI Taxonomy" id="45351"/>
    <lineage>
        <taxon>Eukaryota</taxon>
        <taxon>Metazoa</taxon>
        <taxon>Cnidaria</taxon>
        <taxon>Anthozoa</taxon>
        <taxon>Hexacorallia</taxon>
        <taxon>Actiniaria</taxon>
        <taxon>Edwardsiidae</taxon>
        <taxon>Nematostella</taxon>
    </lineage>
</organism>
<accession>A7SR93</accession>
<protein>
    <recommendedName>
        <fullName evidence="3">Aspartyl/asparaginy/proline hydroxylase domain-containing protein</fullName>
    </recommendedName>
</protein>
<feature type="repeat" description="TPR" evidence="2">
    <location>
        <begin position="137"/>
        <end position="170"/>
    </location>
</feature>
<dbReference type="PROSITE" id="PS50005">
    <property type="entry name" value="TPR"/>
    <property type="match status" value="2"/>
</dbReference>
<sequence length="442" mass="50094">MSQESKANKEKKTVDPKNTYDRSIAKELNKGMALLDKQKVEDALRYFRQLVEEHPKSPLALYGKAVALDKLADQRRSNDLLQECIQNYRKIPELPDCPAELKKIALVRMAGRLSFLGRMRQAAAALEKVASLFPSDVKVLKDLGVQYLMYGNNQDAEKVFKKVLKLNPGSGFAKSHLGFALKVQLHYQEAIPFLIEGVTSGDPGADDGRFYFHLGDALTRTGKPEEANKWYADAARKGIFLSAMQRSLYNADTSLTAKPWWTPEETGYAEELRKLEKNWHVIREEGLAIMDQKSGGFIPEEENLRDTGDWKQFTLYQQGRKQVANCRKTPRTCAIMDTIPDAIGCKRGQVKFSVMLPGTHVWPHTGPTNCRLRSHLGLVIPDNVFIRVGTATKTWQEGKVIIIDDSIDHEVWHNGTSFRLIFIVDFWHPELTPRQRATLTPI</sequence>
<evidence type="ECO:0000259" key="3">
    <source>
        <dbReference type="Pfam" id="PF05118"/>
    </source>
</evidence>
<dbReference type="InterPro" id="IPR011990">
    <property type="entry name" value="TPR-like_helical_dom_sf"/>
</dbReference>
<name>A7SR93_NEMVE</name>
<dbReference type="AlphaFoldDB" id="A7SR93"/>
<dbReference type="HOGENOM" id="CLU_034033_1_0_1"/>
<dbReference type="InterPro" id="IPR027443">
    <property type="entry name" value="IPNS-like_sf"/>
</dbReference>
<dbReference type="InParanoid" id="A7SR93"/>
<proteinExistence type="inferred from homology"/>
<keyword evidence="5" id="KW-1185">Reference proteome</keyword>